<evidence type="ECO:0000313" key="9">
    <source>
        <dbReference type="EMBL" id="KAF1927372.1"/>
    </source>
</evidence>
<dbReference type="AlphaFoldDB" id="A0A6A5RHV2"/>
<evidence type="ECO:0000256" key="7">
    <source>
        <dbReference type="SAM" id="MobiDB-lite"/>
    </source>
</evidence>
<protein>
    <recommendedName>
        <fullName evidence="11">Phospholipid/glycerol acyltransferase domain-containing protein</fullName>
    </recommendedName>
</protein>
<feature type="transmembrane region" description="Helical" evidence="8">
    <location>
        <begin position="32"/>
        <end position="54"/>
    </location>
</feature>
<name>A0A6A5RHV2_9PLEO</name>
<proteinExistence type="predicted"/>
<dbReference type="GO" id="GO:0016746">
    <property type="term" value="F:acyltransferase activity"/>
    <property type="evidence" value="ECO:0007669"/>
    <property type="project" value="UniProtKB-KW"/>
</dbReference>
<keyword evidence="4" id="KW-0443">Lipid metabolism</keyword>
<evidence type="ECO:0000256" key="2">
    <source>
        <dbReference type="ARBA" id="ARBA00022692"/>
    </source>
</evidence>
<sequence>MEKYSQFRDKGTAIAPFLPVPPPPVSVVWTPIHAFLFLCRMPFVIALSVFYFGVIEWLPVGGAIKYVLLWALLGLTGVWWVDFQVDGVKRGRLSEAKEHTPQAGTIIASSFTSPLDPLYLAGIFQPIFTRSYPNSRKVERITLLRAILLAFAPPAFVPQDESKLVTLASLVKANPKSIICVFPECTTTNGRGILPLSPSLLSARGDTKIYPVNLRYTPQDVTTPVSGGYISWLYQLLSKPSHQMRVRIAMRVYNSPSIDSPARQSETAIGSGYNSNTFNTPDFRNGASSSLERETDMYITTGETQGEVSAQEQRVLDRVAEDLARLGRVKRVGLDAGNKIEFLKVWLKRRR</sequence>
<dbReference type="PANTHER" id="PTHR23063:SF60">
    <property type="entry name" value="LYSOPHOSPHATIDIC ACID:OLEOYL-COA ACYLTRANSFERASE 1"/>
    <property type="match status" value="1"/>
</dbReference>
<dbReference type="GeneID" id="54350609"/>
<organism evidence="9 10">
    <name type="scientific">Didymella exigua CBS 183.55</name>
    <dbReference type="NCBI Taxonomy" id="1150837"/>
    <lineage>
        <taxon>Eukaryota</taxon>
        <taxon>Fungi</taxon>
        <taxon>Dikarya</taxon>
        <taxon>Ascomycota</taxon>
        <taxon>Pezizomycotina</taxon>
        <taxon>Dothideomycetes</taxon>
        <taxon>Pleosporomycetidae</taxon>
        <taxon>Pleosporales</taxon>
        <taxon>Pleosporineae</taxon>
        <taxon>Didymellaceae</taxon>
        <taxon>Didymella</taxon>
    </lineage>
</organism>
<dbReference type="RefSeq" id="XP_033447624.1">
    <property type="nucleotide sequence ID" value="XM_033592941.1"/>
</dbReference>
<evidence type="ECO:0000313" key="10">
    <source>
        <dbReference type="Proteomes" id="UP000800082"/>
    </source>
</evidence>
<feature type="region of interest" description="Disordered" evidence="7">
    <location>
        <begin position="260"/>
        <end position="289"/>
    </location>
</feature>
<evidence type="ECO:0000256" key="5">
    <source>
        <dbReference type="ARBA" id="ARBA00023136"/>
    </source>
</evidence>
<evidence type="ECO:0000256" key="6">
    <source>
        <dbReference type="ARBA" id="ARBA00023315"/>
    </source>
</evidence>
<dbReference type="PANTHER" id="PTHR23063">
    <property type="entry name" value="PHOSPHOLIPID ACYLTRANSFERASE"/>
    <property type="match status" value="1"/>
</dbReference>
<evidence type="ECO:0000256" key="4">
    <source>
        <dbReference type="ARBA" id="ARBA00023098"/>
    </source>
</evidence>
<reference evidence="9" key="1">
    <citation type="journal article" date="2020" name="Stud. Mycol.">
        <title>101 Dothideomycetes genomes: a test case for predicting lifestyles and emergence of pathogens.</title>
        <authorList>
            <person name="Haridas S."/>
            <person name="Albert R."/>
            <person name="Binder M."/>
            <person name="Bloem J."/>
            <person name="Labutti K."/>
            <person name="Salamov A."/>
            <person name="Andreopoulos B."/>
            <person name="Baker S."/>
            <person name="Barry K."/>
            <person name="Bills G."/>
            <person name="Bluhm B."/>
            <person name="Cannon C."/>
            <person name="Castanera R."/>
            <person name="Culley D."/>
            <person name="Daum C."/>
            <person name="Ezra D."/>
            <person name="Gonzalez J."/>
            <person name="Henrissat B."/>
            <person name="Kuo A."/>
            <person name="Liang C."/>
            <person name="Lipzen A."/>
            <person name="Lutzoni F."/>
            <person name="Magnuson J."/>
            <person name="Mondo S."/>
            <person name="Nolan M."/>
            <person name="Ohm R."/>
            <person name="Pangilinan J."/>
            <person name="Park H.-J."/>
            <person name="Ramirez L."/>
            <person name="Alfaro M."/>
            <person name="Sun H."/>
            <person name="Tritt A."/>
            <person name="Yoshinaga Y."/>
            <person name="Zwiers L.-H."/>
            <person name="Turgeon B."/>
            <person name="Goodwin S."/>
            <person name="Spatafora J."/>
            <person name="Crous P."/>
            <person name="Grigoriev I."/>
        </authorList>
    </citation>
    <scope>NUCLEOTIDE SEQUENCE</scope>
    <source>
        <strain evidence="9">CBS 183.55</strain>
    </source>
</reference>
<dbReference type="EMBL" id="ML978972">
    <property type="protein sequence ID" value="KAF1927372.1"/>
    <property type="molecule type" value="Genomic_DNA"/>
</dbReference>
<keyword evidence="1" id="KW-0808">Transferase</keyword>
<dbReference type="GO" id="GO:0006629">
    <property type="term" value="P:lipid metabolic process"/>
    <property type="evidence" value="ECO:0007669"/>
    <property type="project" value="UniProtKB-KW"/>
</dbReference>
<dbReference type="Proteomes" id="UP000800082">
    <property type="component" value="Unassembled WGS sequence"/>
</dbReference>
<keyword evidence="2 8" id="KW-0812">Transmembrane</keyword>
<evidence type="ECO:0000256" key="8">
    <source>
        <dbReference type="SAM" id="Phobius"/>
    </source>
</evidence>
<accession>A0A6A5RHV2</accession>
<keyword evidence="3 8" id="KW-1133">Transmembrane helix</keyword>
<evidence type="ECO:0008006" key="11">
    <source>
        <dbReference type="Google" id="ProtNLM"/>
    </source>
</evidence>
<gene>
    <name evidence="9" type="ORF">M421DRAFT_421773</name>
</gene>
<keyword evidence="6" id="KW-0012">Acyltransferase</keyword>
<evidence type="ECO:0000256" key="3">
    <source>
        <dbReference type="ARBA" id="ARBA00022989"/>
    </source>
</evidence>
<evidence type="ECO:0000256" key="1">
    <source>
        <dbReference type="ARBA" id="ARBA00022679"/>
    </source>
</evidence>
<feature type="transmembrane region" description="Helical" evidence="8">
    <location>
        <begin position="66"/>
        <end position="83"/>
    </location>
</feature>
<dbReference type="OrthoDB" id="272512at2759"/>
<keyword evidence="5 8" id="KW-0472">Membrane</keyword>
<keyword evidence="10" id="KW-1185">Reference proteome</keyword>